<keyword evidence="2" id="KW-1185">Reference proteome</keyword>
<dbReference type="Proteomes" id="UP000317650">
    <property type="component" value="Chromosome 2"/>
</dbReference>
<protein>
    <submittedName>
        <fullName evidence="1">Uncharacterized protein</fullName>
    </submittedName>
</protein>
<sequence length="242" mass="27498">MSFIFRKEKTPAGDLSVVAPSSDLTYEERTHQKSVLFLGTFELLLENKRMLDRSIRDTERKKRKGCKQRRKSSSLRCFASYVLIQIQHLYHHAFVWCSSKSHDKRSYQNKHHITKFYALKSQLQGVSLRIQVASVLACRRFRSKVVCSCTVWKMAQMVLPSCIFMGLKRSNKSFGGDRTKPKITPQSLGVSLKSMGMMNEWLADPLHLLGHGFAAALSAGNARFPQPSDSDISHNAVVPHLQ</sequence>
<dbReference type="EMBL" id="PYDT01000011">
    <property type="protein sequence ID" value="THU45344.1"/>
    <property type="molecule type" value="Genomic_DNA"/>
</dbReference>
<accession>A0A4S8ICM1</accession>
<evidence type="ECO:0000313" key="2">
    <source>
        <dbReference type="Proteomes" id="UP000317650"/>
    </source>
</evidence>
<gene>
    <name evidence="1" type="ORF">C4D60_Mb02t16910</name>
</gene>
<reference evidence="1 2" key="1">
    <citation type="journal article" date="2019" name="Nat. Plants">
        <title>Genome sequencing of Musa balbisiana reveals subgenome evolution and function divergence in polyploid bananas.</title>
        <authorList>
            <person name="Yao X."/>
        </authorList>
    </citation>
    <scope>NUCLEOTIDE SEQUENCE [LARGE SCALE GENOMIC DNA]</scope>
    <source>
        <strain evidence="2">cv. DH-PKW</strain>
        <tissue evidence="1">Leaves</tissue>
    </source>
</reference>
<proteinExistence type="predicted"/>
<dbReference type="AlphaFoldDB" id="A0A4S8ICM1"/>
<dbReference type="STRING" id="52838.A0A4S8ICM1"/>
<evidence type="ECO:0000313" key="1">
    <source>
        <dbReference type="EMBL" id="THU45344.1"/>
    </source>
</evidence>
<comment type="caution">
    <text evidence="1">The sequence shown here is derived from an EMBL/GenBank/DDBJ whole genome shotgun (WGS) entry which is preliminary data.</text>
</comment>
<organism evidence="1 2">
    <name type="scientific">Musa balbisiana</name>
    <name type="common">Banana</name>
    <dbReference type="NCBI Taxonomy" id="52838"/>
    <lineage>
        <taxon>Eukaryota</taxon>
        <taxon>Viridiplantae</taxon>
        <taxon>Streptophyta</taxon>
        <taxon>Embryophyta</taxon>
        <taxon>Tracheophyta</taxon>
        <taxon>Spermatophyta</taxon>
        <taxon>Magnoliopsida</taxon>
        <taxon>Liliopsida</taxon>
        <taxon>Zingiberales</taxon>
        <taxon>Musaceae</taxon>
        <taxon>Musa</taxon>
    </lineage>
</organism>
<name>A0A4S8ICM1_MUSBA</name>